<sequence>GRYSIFPTGELHVRNVQMSDGLTNFRCVTKHTLTGETKLSSYGRLIVTDLKINVAPKMTDFKSSVLAKVGEDVELPCAAQAYPSPKYALVSGRGQPFRNSPTECQRLGFRSSMYAATANQLLSTTGGRTNALTKLEPNAIRSDRDLNAKRRN</sequence>
<feature type="non-terminal residue" evidence="1">
    <location>
        <position position="1"/>
    </location>
</feature>
<protein>
    <submittedName>
        <fullName evidence="1">Down syndrome cell adhesion molecule protein Dscam2-like</fullName>
    </submittedName>
</protein>
<reference evidence="1 2" key="1">
    <citation type="journal article" date="2017" name="Gigascience">
        <title>Draft genome of the honey bee ectoparasitic mite, Tropilaelaps mercedesae, is shaped by the parasitic life history.</title>
        <authorList>
            <person name="Dong X."/>
            <person name="Armstrong S.D."/>
            <person name="Xia D."/>
            <person name="Makepeace B.L."/>
            <person name="Darby A.C."/>
            <person name="Kadowaki T."/>
        </authorList>
    </citation>
    <scope>NUCLEOTIDE SEQUENCE [LARGE SCALE GENOMIC DNA]</scope>
    <source>
        <strain evidence="1">Wuxi-XJTLU</strain>
    </source>
</reference>
<dbReference type="Gene3D" id="2.60.40.10">
    <property type="entry name" value="Immunoglobulins"/>
    <property type="match status" value="1"/>
</dbReference>
<dbReference type="OrthoDB" id="6411414at2759"/>
<evidence type="ECO:0000313" key="2">
    <source>
        <dbReference type="Proteomes" id="UP000192247"/>
    </source>
</evidence>
<dbReference type="SUPFAM" id="SSF48726">
    <property type="entry name" value="Immunoglobulin"/>
    <property type="match status" value="1"/>
</dbReference>
<dbReference type="AlphaFoldDB" id="A0A1V9XFS7"/>
<comment type="caution">
    <text evidence="1">The sequence shown here is derived from an EMBL/GenBank/DDBJ whole genome shotgun (WGS) entry which is preliminary data.</text>
</comment>
<dbReference type="InterPro" id="IPR013783">
    <property type="entry name" value="Ig-like_fold"/>
</dbReference>
<dbReference type="InterPro" id="IPR036179">
    <property type="entry name" value="Ig-like_dom_sf"/>
</dbReference>
<dbReference type="STRING" id="418985.A0A1V9XFS7"/>
<dbReference type="Proteomes" id="UP000192247">
    <property type="component" value="Unassembled WGS sequence"/>
</dbReference>
<organism evidence="1 2">
    <name type="scientific">Tropilaelaps mercedesae</name>
    <dbReference type="NCBI Taxonomy" id="418985"/>
    <lineage>
        <taxon>Eukaryota</taxon>
        <taxon>Metazoa</taxon>
        <taxon>Ecdysozoa</taxon>
        <taxon>Arthropoda</taxon>
        <taxon>Chelicerata</taxon>
        <taxon>Arachnida</taxon>
        <taxon>Acari</taxon>
        <taxon>Parasitiformes</taxon>
        <taxon>Mesostigmata</taxon>
        <taxon>Gamasina</taxon>
        <taxon>Dermanyssoidea</taxon>
        <taxon>Laelapidae</taxon>
        <taxon>Tropilaelaps</taxon>
    </lineage>
</organism>
<proteinExistence type="predicted"/>
<keyword evidence="2" id="KW-1185">Reference proteome</keyword>
<gene>
    <name evidence="1" type="ORF">BIW11_10518</name>
</gene>
<dbReference type="EMBL" id="MNPL01012265">
    <property type="protein sequence ID" value="OQR72228.1"/>
    <property type="molecule type" value="Genomic_DNA"/>
</dbReference>
<name>A0A1V9XFS7_9ACAR</name>
<accession>A0A1V9XFS7</accession>
<dbReference type="InParanoid" id="A0A1V9XFS7"/>
<evidence type="ECO:0000313" key="1">
    <source>
        <dbReference type="EMBL" id="OQR72228.1"/>
    </source>
</evidence>